<keyword evidence="2" id="KW-1133">Transmembrane helix</keyword>
<feature type="transmembrane region" description="Helical" evidence="2">
    <location>
        <begin position="330"/>
        <end position="351"/>
    </location>
</feature>
<feature type="transmembrane region" description="Helical" evidence="2">
    <location>
        <begin position="226"/>
        <end position="244"/>
    </location>
</feature>
<evidence type="ECO:0000256" key="1">
    <source>
        <dbReference type="SAM" id="MobiDB-lite"/>
    </source>
</evidence>
<keyword evidence="2" id="KW-0812">Transmembrane</keyword>
<evidence type="ECO:0008006" key="5">
    <source>
        <dbReference type="Google" id="ProtNLM"/>
    </source>
</evidence>
<reference evidence="3 4" key="1">
    <citation type="submission" date="2019-02" db="EMBL/GenBank/DDBJ databases">
        <title>Deep-cultivation of Planctomycetes and their phenomic and genomic characterization uncovers novel biology.</title>
        <authorList>
            <person name="Wiegand S."/>
            <person name="Jogler M."/>
            <person name="Boedeker C."/>
            <person name="Pinto D."/>
            <person name="Vollmers J."/>
            <person name="Rivas-Marin E."/>
            <person name="Kohn T."/>
            <person name="Peeters S.H."/>
            <person name="Heuer A."/>
            <person name="Rast P."/>
            <person name="Oberbeckmann S."/>
            <person name="Bunk B."/>
            <person name="Jeske O."/>
            <person name="Meyerdierks A."/>
            <person name="Storesund J.E."/>
            <person name="Kallscheuer N."/>
            <person name="Luecker S."/>
            <person name="Lage O.M."/>
            <person name="Pohl T."/>
            <person name="Merkel B.J."/>
            <person name="Hornburger P."/>
            <person name="Mueller R.-W."/>
            <person name="Bruemmer F."/>
            <person name="Labrenz M."/>
            <person name="Spormann A.M."/>
            <person name="Op den Camp H."/>
            <person name="Overmann J."/>
            <person name="Amann R."/>
            <person name="Jetten M.S.M."/>
            <person name="Mascher T."/>
            <person name="Medema M.H."/>
            <person name="Devos D.P."/>
            <person name="Kaster A.-K."/>
            <person name="Ovreas L."/>
            <person name="Rohde M."/>
            <person name="Galperin M.Y."/>
            <person name="Jogler C."/>
        </authorList>
    </citation>
    <scope>NUCLEOTIDE SEQUENCE [LARGE SCALE GENOMIC DNA]</scope>
    <source>
        <strain evidence="3 4">Mal33</strain>
    </source>
</reference>
<keyword evidence="4" id="KW-1185">Reference proteome</keyword>
<organism evidence="3 4">
    <name type="scientific">Rosistilla oblonga</name>
    <dbReference type="NCBI Taxonomy" id="2527990"/>
    <lineage>
        <taxon>Bacteria</taxon>
        <taxon>Pseudomonadati</taxon>
        <taxon>Planctomycetota</taxon>
        <taxon>Planctomycetia</taxon>
        <taxon>Pirellulales</taxon>
        <taxon>Pirellulaceae</taxon>
        <taxon>Rosistilla</taxon>
    </lineage>
</organism>
<sequence>MKVSGHKPVSKKPARTPSAAVAANGASDRSSGSTLFGEDSTTRFALIAYVVVVLWIALQPLAGDDLWWDLSRGREVLKGSIAPSRLMLELDDQSESDWLGGVIGFVSYAAFDSNGLMLFRCGFVVGVAFLLWRCVRDNLSTATFLLASLAVVCLLPAADSVSLVYDVLGAVATLWFADRWLLGGRSVSLLILLGVGLLWANLGAGYALFLPIVIGVAIGRLGESSVSQNGVIVALLLLAATAWMNPRGGLGILDSFQRIRGSLDVDVDVSGQGTVGVIQTWQTWSERYGVVVPLAFVILSVLAVGLQFCWLKRSPRRFWQLGSVWIAGQWLAWTSPANLSLAAVWIGMTCLSARLPADRAAKGSVTRWKRGLLPACCLVLVGIAAVKAPADMGWGIDEQQDFRYLQSALPAVLPVGTGWADSLRSGGMIAWINPEGVRLQDLPHRAMLGGRLRQQHDIARDLAEQRKTSYYRSNGSQGGWWLSLQDRQTQLLLVEADNVELIAALEPTLWKPLTLDSPVVAYASTGNSAYSNRILETLQQRHFVDRGPWSYQRPQSTGSPFDRDRFGLAIEGGAIGQSIRQAEVFTAMELPNAAMRILHAEQLRSGAEPAEAIARCQMMLLHREYKRADRCSQFQALATTLACQRAGIALADAFPLPDLSECSDAMRGAVQLYLDGRWREAIELLGVGGLSDQDRYGLAILLLQLGDLDDGRAVLAALAESDDSALRLLASEALASLEFDLAS</sequence>
<protein>
    <recommendedName>
        <fullName evidence="5">Glycosyltransferase RgtA/B/C/D-like domain-containing protein</fullName>
    </recommendedName>
</protein>
<evidence type="ECO:0000256" key="2">
    <source>
        <dbReference type="SAM" id="Phobius"/>
    </source>
</evidence>
<gene>
    <name evidence="3" type="ORF">Mal33_05850</name>
</gene>
<feature type="transmembrane region" description="Helical" evidence="2">
    <location>
        <begin position="115"/>
        <end position="132"/>
    </location>
</feature>
<accession>A0A518ING8</accession>
<feature type="compositionally biased region" description="Basic residues" evidence="1">
    <location>
        <begin position="1"/>
        <end position="14"/>
    </location>
</feature>
<feature type="region of interest" description="Disordered" evidence="1">
    <location>
        <begin position="1"/>
        <end position="34"/>
    </location>
</feature>
<dbReference type="RefSeq" id="WP_145282236.1">
    <property type="nucleotide sequence ID" value="NZ_CP036318.1"/>
</dbReference>
<dbReference type="Proteomes" id="UP000316770">
    <property type="component" value="Chromosome"/>
</dbReference>
<feature type="transmembrane region" description="Helical" evidence="2">
    <location>
        <begin position="139"/>
        <end position="157"/>
    </location>
</feature>
<feature type="transmembrane region" description="Helical" evidence="2">
    <location>
        <begin position="44"/>
        <end position="62"/>
    </location>
</feature>
<feature type="transmembrane region" description="Helical" evidence="2">
    <location>
        <begin position="189"/>
        <end position="214"/>
    </location>
</feature>
<evidence type="ECO:0000313" key="4">
    <source>
        <dbReference type="Proteomes" id="UP000316770"/>
    </source>
</evidence>
<keyword evidence="2" id="KW-0472">Membrane</keyword>
<proteinExistence type="predicted"/>
<name>A0A518ING8_9BACT</name>
<evidence type="ECO:0000313" key="3">
    <source>
        <dbReference type="EMBL" id="QDV54630.1"/>
    </source>
</evidence>
<feature type="transmembrane region" description="Helical" evidence="2">
    <location>
        <begin position="288"/>
        <end position="310"/>
    </location>
</feature>
<dbReference type="AlphaFoldDB" id="A0A518ING8"/>
<dbReference type="EMBL" id="CP036318">
    <property type="protein sequence ID" value="QDV54630.1"/>
    <property type="molecule type" value="Genomic_DNA"/>
</dbReference>